<dbReference type="OMA" id="TEMPRTT"/>
<dbReference type="GeneID" id="111599307"/>
<proteinExistence type="predicted"/>
<accession>A0A6J1LY85</accession>
<dbReference type="OrthoDB" id="7862106at2759"/>
<dbReference type="RefSeq" id="XP_023170688.1">
    <property type="nucleotide sequence ID" value="XM_023314920.2"/>
</dbReference>
<protein>
    <submittedName>
        <fullName evidence="3 4">Uncharacterized protein LOC111599307</fullName>
    </submittedName>
</protein>
<evidence type="ECO:0000256" key="1">
    <source>
        <dbReference type="SAM" id="MobiDB-lite"/>
    </source>
</evidence>
<evidence type="ECO:0000313" key="2">
    <source>
        <dbReference type="Proteomes" id="UP000504633"/>
    </source>
</evidence>
<name>A0A6J1LY85_DROHY</name>
<organism evidence="2 4">
    <name type="scientific">Drosophila hydei</name>
    <name type="common">Fruit fly</name>
    <dbReference type="NCBI Taxonomy" id="7224"/>
    <lineage>
        <taxon>Eukaryota</taxon>
        <taxon>Metazoa</taxon>
        <taxon>Ecdysozoa</taxon>
        <taxon>Arthropoda</taxon>
        <taxon>Hexapoda</taxon>
        <taxon>Insecta</taxon>
        <taxon>Pterygota</taxon>
        <taxon>Neoptera</taxon>
        <taxon>Endopterygota</taxon>
        <taxon>Diptera</taxon>
        <taxon>Brachycera</taxon>
        <taxon>Muscomorpha</taxon>
        <taxon>Ephydroidea</taxon>
        <taxon>Drosophilidae</taxon>
        <taxon>Drosophila</taxon>
    </lineage>
</organism>
<dbReference type="RefSeq" id="XP_023170702.1">
    <property type="nucleotide sequence ID" value="XM_023314934.2"/>
</dbReference>
<dbReference type="AlphaFoldDB" id="A0A6J1LY85"/>
<evidence type="ECO:0000313" key="5">
    <source>
        <dbReference type="RefSeq" id="XP_023170702.1"/>
    </source>
</evidence>
<feature type="region of interest" description="Disordered" evidence="1">
    <location>
        <begin position="27"/>
        <end position="64"/>
    </location>
</feature>
<feature type="compositionally biased region" description="Low complexity" evidence="1">
    <location>
        <begin position="33"/>
        <end position="45"/>
    </location>
</feature>
<dbReference type="KEGG" id="dhe:111599307"/>
<evidence type="ECO:0000313" key="4">
    <source>
        <dbReference type="RefSeq" id="XP_023170696.1"/>
    </source>
</evidence>
<evidence type="ECO:0000313" key="3">
    <source>
        <dbReference type="RefSeq" id="XP_023170688.1"/>
    </source>
</evidence>
<dbReference type="RefSeq" id="XP_023170696.1">
    <property type="nucleotide sequence ID" value="XM_023314928.2"/>
</dbReference>
<gene>
    <name evidence="3 4 5" type="primary">LOC111599307</name>
</gene>
<sequence length="133" mass="14988">MSSGSSNIDPSEFNEASVSAVDAHIGPQNAVQEMPPTEMPRTTPRSVHSRGSNGHGRRLRQRVSTPSIGTQYRIWVYQPIYEPHPNRHTLNRIIFSIARALRTRRSVPAQPGQHPGVIYRRNADLITIDVERE</sequence>
<reference evidence="3 4" key="1">
    <citation type="submission" date="2025-04" db="UniProtKB">
        <authorList>
            <consortium name="RefSeq"/>
        </authorList>
    </citation>
    <scope>IDENTIFICATION</scope>
    <source>
        <strain evidence="3 4">15085-1641.00</strain>
        <tissue evidence="3 4">Whole body</tissue>
    </source>
</reference>
<dbReference type="Proteomes" id="UP000504633">
    <property type="component" value="Unplaced"/>
</dbReference>
<keyword evidence="2" id="KW-1185">Reference proteome</keyword>